<dbReference type="KEGG" id="ssyi:EKG83_09255"/>
<reference evidence="3" key="1">
    <citation type="journal article" date="2021" name="Curr. Microbiol.">
        <title>Complete genome of nocamycin-producing strain Saccharothrix syringae NRRL B-16468 reveals the biosynthetic potential for secondary metabolites.</title>
        <authorList>
            <person name="Mo X."/>
            <person name="Yang S."/>
        </authorList>
    </citation>
    <scope>NUCLEOTIDE SEQUENCE [LARGE SCALE GENOMIC DNA]</scope>
    <source>
        <strain evidence="3">ATCC 51364 / DSM 43886 / JCM 6844 / KCTC 9398 / NBRC 14523 / NRRL B-16468 / INA 2240</strain>
    </source>
</reference>
<accession>A0A5Q0GUS6</accession>
<feature type="compositionally biased region" description="Low complexity" evidence="1">
    <location>
        <begin position="126"/>
        <end position="135"/>
    </location>
</feature>
<sequence>MARAKPTGLSAEDVERLRAELATGTPPAVWFTSAAVGVEAGRSGKVVAFTEPAEGDFIQVRPTGDKDDLSFSPAELTLEKPAPRKRAPAPPKEAEPAAAPAPVEHIYTPAPPPPKPKPAAPPAPKPAAAATAAKPGGARKNKPAEVTVTLASTAEGEWTVDVQWGSKRTLKAAPVAASAVAQAAKLLPAEVDEAVESVLTAARERHLARVEQLRAELEAAQRALDELNG</sequence>
<dbReference type="Proteomes" id="UP000325787">
    <property type="component" value="Chromosome"/>
</dbReference>
<name>A0A5Q0GUS6_SACSY</name>
<organism evidence="2 3">
    <name type="scientific">Saccharothrix syringae</name>
    <name type="common">Nocardiopsis syringae</name>
    <dbReference type="NCBI Taxonomy" id="103733"/>
    <lineage>
        <taxon>Bacteria</taxon>
        <taxon>Bacillati</taxon>
        <taxon>Actinomycetota</taxon>
        <taxon>Actinomycetes</taxon>
        <taxon>Pseudonocardiales</taxon>
        <taxon>Pseudonocardiaceae</taxon>
        <taxon>Saccharothrix</taxon>
    </lineage>
</organism>
<dbReference type="AlphaFoldDB" id="A0A5Q0GUS6"/>
<evidence type="ECO:0000256" key="1">
    <source>
        <dbReference type="SAM" id="MobiDB-lite"/>
    </source>
</evidence>
<dbReference type="InterPro" id="IPR046282">
    <property type="entry name" value="DUF6319"/>
</dbReference>
<protein>
    <recommendedName>
        <fullName evidence="4">Cell wall anchor protein</fullName>
    </recommendedName>
</protein>
<feature type="compositionally biased region" description="Pro residues" evidence="1">
    <location>
        <begin position="109"/>
        <end position="125"/>
    </location>
</feature>
<dbReference type="RefSeq" id="WP_033432628.1">
    <property type="nucleotide sequence ID" value="NZ_CP034550.1"/>
</dbReference>
<feature type="region of interest" description="Disordered" evidence="1">
    <location>
        <begin position="52"/>
        <end position="144"/>
    </location>
</feature>
<evidence type="ECO:0000313" key="2">
    <source>
        <dbReference type="EMBL" id="QFZ17643.1"/>
    </source>
</evidence>
<dbReference type="Pfam" id="PF19844">
    <property type="entry name" value="DUF6319"/>
    <property type="match status" value="1"/>
</dbReference>
<gene>
    <name evidence="2" type="ORF">EKG83_09255</name>
</gene>
<evidence type="ECO:0000313" key="3">
    <source>
        <dbReference type="Proteomes" id="UP000325787"/>
    </source>
</evidence>
<dbReference type="OrthoDB" id="4560653at2"/>
<dbReference type="EMBL" id="CP034550">
    <property type="protein sequence ID" value="QFZ17643.1"/>
    <property type="molecule type" value="Genomic_DNA"/>
</dbReference>
<proteinExistence type="predicted"/>
<evidence type="ECO:0008006" key="4">
    <source>
        <dbReference type="Google" id="ProtNLM"/>
    </source>
</evidence>
<keyword evidence="3" id="KW-1185">Reference proteome</keyword>